<dbReference type="EMBL" id="PGXC01000052">
    <property type="protein sequence ID" value="PKK88316.1"/>
    <property type="molecule type" value="Genomic_DNA"/>
</dbReference>
<feature type="modified residue" description="4-aspartylphosphate" evidence="2">
    <location>
        <position position="55"/>
    </location>
</feature>
<dbReference type="Pfam" id="PF00072">
    <property type="entry name" value="Response_reg"/>
    <property type="match status" value="1"/>
</dbReference>
<dbReference type="PANTHER" id="PTHR43719:SF28">
    <property type="entry name" value="PEROXIDE STRESS-ACTIVATED HISTIDINE KINASE MAK1-RELATED"/>
    <property type="match status" value="1"/>
</dbReference>
<dbReference type="SMART" id="SM00448">
    <property type="entry name" value="REC"/>
    <property type="match status" value="1"/>
</dbReference>
<proteinExistence type="predicted"/>
<accession>A0A2N1PJ23</accession>
<evidence type="ECO:0000259" key="3">
    <source>
        <dbReference type="PROSITE" id="PS50110"/>
    </source>
</evidence>
<gene>
    <name evidence="4" type="ORF">CVV64_19390</name>
</gene>
<evidence type="ECO:0000256" key="1">
    <source>
        <dbReference type="ARBA" id="ARBA00022553"/>
    </source>
</evidence>
<dbReference type="Gene3D" id="3.40.50.2300">
    <property type="match status" value="1"/>
</dbReference>
<evidence type="ECO:0000256" key="2">
    <source>
        <dbReference type="PROSITE-ProRule" id="PRU00169"/>
    </source>
</evidence>
<feature type="domain" description="Response regulatory" evidence="3">
    <location>
        <begin position="2"/>
        <end position="129"/>
    </location>
</feature>
<dbReference type="CDD" id="cd17546">
    <property type="entry name" value="REC_hyHK_CKI1_RcsC-like"/>
    <property type="match status" value="1"/>
</dbReference>
<evidence type="ECO:0000313" key="4">
    <source>
        <dbReference type="EMBL" id="PKK88316.1"/>
    </source>
</evidence>
<organism evidence="4 5">
    <name type="scientific">Candidatus Wallbacteria bacterium HGW-Wallbacteria-1</name>
    <dbReference type="NCBI Taxonomy" id="2013854"/>
    <lineage>
        <taxon>Bacteria</taxon>
        <taxon>Candidatus Walliibacteriota</taxon>
    </lineage>
</organism>
<evidence type="ECO:0000313" key="5">
    <source>
        <dbReference type="Proteomes" id="UP000233256"/>
    </source>
</evidence>
<dbReference type="SUPFAM" id="SSF52172">
    <property type="entry name" value="CheY-like"/>
    <property type="match status" value="1"/>
</dbReference>
<dbReference type="AlphaFoldDB" id="A0A2N1PJ23"/>
<comment type="caution">
    <text evidence="4">The sequence shown here is derived from an EMBL/GenBank/DDBJ whole genome shotgun (WGS) entry which is preliminary data.</text>
</comment>
<dbReference type="InterPro" id="IPR050956">
    <property type="entry name" value="2C_system_His_kinase"/>
</dbReference>
<keyword evidence="1 2" id="KW-0597">Phosphoprotein</keyword>
<dbReference type="PROSITE" id="PS50110">
    <property type="entry name" value="RESPONSE_REGULATORY"/>
    <property type="match status" value="1"/>
</dbReference>
<dbReference type="PANTHER" id="PTHR43719">
    <property type="entry name" value="TWO-COMPONENT HISTIDINE KINASE"/>
    <property type="match status" value="1"/>
</dbReference>
<dbReference type="Proteomes" id="UP000233256">
    <property type="component" value="Unassembled WGS sequence"/>
</dbReference>
<sequence>MRILVVDDDFISLTKLKALLSIKGDCQAATNGAQAIEMFIEAHAAGKPYDLITMDIEMPGMTGYEAVEAIRAWEKENRIFMDGSEVAVLMVTVKSDSGNFISSFKSGCEGYIIKPFDRAAIEKAVDQVMHE</sequence>
<dbReference type="GO" id="GO:0000160">
    <property type="term" value="P:phosphorelay signal transduction system"/>
    <property type="evidence" value="ECO:0007669"/>
    <property type="project" value="InterPro"/>
</dbReference>
<dbReference type="InterPro" id="IPR001789">
    <property type="entry name" value="Sig_transdc_resp-reg_receiver"/>
</dbReference>
<reference evidence="4 5" key="1">
    <citation type="journal article" date="2017" name="ISME J.">
        <title>Potential for microbial H2 and metal transformations associated with novel bacteria and archaea in deep terrestrial subsurface sediments.</title>
        <authorList>
            <person name="Hernsdorf A.W."/>
            <person name="Amano Y."/>
            <person name="Miyakawa K."/>
            <person name="Ise K."/>
            <person name="Suzuki Y."/>
            <person name="Anantharaman K."/>
            <person name="Probst A."/>
            <person name="Burstein D."/>
            <person name="Thomas B.C."/>
            <person name="Banfield J.F."/>
        </authorList>
    </citation>
    <scope>NUCLEOTIDE SEQUENCE [LARGE SCALE GENOMIC DNA]</scope>
    <source>
        <strain evidence="4">HGW-Wallbacteria-1</strain>
    </source>
</reference>
<protein>
    <submittedName>
        <fullName evidence="4">Response regulator</fullName>
    </submittedName>
</protein>
<name>A0A2N1PJ23_9BACT</name>
<dbReference type="InterPro" id="IPR011006">
    <property type="entry name" value="CheY-like_superfamily"/>
</dbReference>